<proteinExistence type="predicted"/>
<protein>
    <recommendedName>
        <fullName evidence="3">CopG-like ribbon-helix-helix domain-containing protein</fullName>
    </recommendedName>
</protein>
<accession>A0ABS4SI38</accession>
<gene>
    <name evidence="1" type="ORF">J2851_002014</name>
</gene>
<evidence type="ECO:0008006" key="3">
    <source>
        <dbReference type="Google" id="ProtNLM"/>
    </source>
</evidence>
<dbReference type="RefSeq" id="WP_209766124.1">
    <property type="nucleotide sequence ID" value="NZ_JAGINP010000006.1"/>
</dbReference>
<organism evidence="1 2">
    <name type="scientific">Azospirillum rugosum</name>
    <dbReference type="NCBI Taxonomy" id="416170"/>
    <lineage>
        <taxon>Bacteria</taxon>
        <taxon>Pseudomonadati</taxon>
        <taxon>Pseudomonadota</taxon>
        <taxon>Alphaproteobacteria</taxon>
        <taxon>Rhodospirillales</taxon>
        <taxon>Azospirillaceae</taxon>
        <taxon>Azospirillum</taxon>
    </lineage>
</organism>
<dbReference type="EMBL" id="JAGINP010000006">
    <property type="protein sequence ID" value="MBP2292244.1"/>
    <property type="molecule type" value="Genomic_DNA"/>
</dbReference>
<reference evidence="1 2" key="1">
    <citation type="submission" date="2021-03" db="EMBL/GenBank/DDBJ databases">
        <title>Genomic Encyclopedia of Type Strains, Phase III (KMG-III): the genomes of soil and plant-associated and newly described type strains.</title>
        <authorList>
            <person name="Whitman W."/>
        </authorList>
    </citation>
    <scope>NUCLEOTIDE SEQUENCE [LARGE SCALE GENOMIC DNA]</scope>
    <source>
        <strain evidence="1 2">IMMIB AFH-6</strain>
    </source>
</reference>
<dbReference type="Proteomes" id="UP000781958">
    <property type="component" value="Unassembled WGS sequence"/>
</dbReference>
<name>A0ABS4SI38_9PROT</name>
<comment type="caution">
    <text evidence="1">The sequence shown here is derived from an EMBL/GenBank/DDBJ whole genome shotgun (WGS) entry which is preliminary data.</text>
</comment>
<evidence type="ECO:0000313" key="2">
    <source>
        <dbReference type="Proteomes" id="UP000781958"/>
    </source>
</evidence>
<sequence>MSDYSHAGLNTSRVNVTLELPLDVYKRLERRARYMSMTVDALVKSILAQQLYDTSLRNMD</sequence>
<evidence type="ECO:0000313" key="1">
    <source>
        <dbReference type="EMBL" id="MBP2292244.1"/>
    </source>
</evidence>
<keyword evidence="2" id="KW-1185">Reference proteome</keyword>